<dbReference type="Proteomes" id="UP000035680">
    <property type="component" value="Unassembled WGS sequence"/>
</dbReference>
<protein>
    <submittedName>
        <fullName evidence="3">Serpentine receptor class gamma</fullName>
    </submittedName>
</protein>
<proteinExistence type="predicted"/>
<feature type="transmembrane region" description="Helical" evidence="1">
    <location>
        <begin position="91"/>
        <end position="113"/>
    </location>
</feature>
<feature type="transmembrane region" description="Helical" evidence="1">
    <location>
        <begin position="6"/>
        <end position="29"/>
    </location>
</feature>
<keyword evidence="1" id="KW-1133">Transmembrane helix</keyword>
<evidence type="ECO:0000256" key="1">
    <source>
        <dbReference type="SAM" id="Phobius"/>
    </source>
</evidence>
<accession>A0A0K0G618</accession>
<feature type="transmembrane region" description="Helical" evidence="1">
    <location>
        <begin position="133"/>
        <end position="155"/>
    </location>
</feature>
<keyword evidence="1" id="KW-0812">Transmembrane</keyword>
<reference evidence="2" key="1">
    <citation type="submission" date="2014-07" db="EMBL/GenBank/DDBJ databases">
        <authorList>
            <person name="Martin A.A"/>
            <person name="De Silva N."/>
        </authorList>
    </citation>
    <scope>NUCLEOTIDE SEQUENCE</scope>
</reference>
<dbReference type="AlphaFoldDB" id="A0A0K0G618"/>
<dbReference type="SUPFAM" id="SSF81321">
    <property type="entry name" value="Family A G protein-coupled receptor-like"/>
    <property type="match status" value="1"/>
</dbReference>
<dbReference type="Gene3D" id="1.20.1070.10">
    <property type="entry name" value="Rhodopsin 7-helix transmembrane proteins"/>
    <property type="match status" value="1"/>
</dbReference>
<evidence type="ECO:0000313" key="2">
    <source>
        <dbReference type="Proteomes" id="UP000035680"/>
    </source>
</evidence>
<keyword evidence="2" id="KW-1185">Reference proteome</keyword>
<keyword evidence="1" id="KW-0472">Membrane</keyword>
<dbReference type="WBParaSite" id="SVE_2019600.1">
    <property type="protein sequence ID" value="SVE_2019600.1"/>
    <property type="gene ID" value="SVE_2019600"/>
</dbReference>
<organism evidence="2 3">
    <name type="scientific">Strongyloides venezuelensis</name>
    <name type="common">Threadworm</name>
    <dbReference type="NCBI Taxonomy" id="75913"/>
    <lineage>
        <taxon>Eukaryota</taxon>
        <taxon>Metazoa</taxon>
        <taxon>Ecdysozoa</taxon>
        <taxon>Nematoda</taxon>
        <taxon>Chromadorea</taxon>
        <taxon>Rhabditida</taxon>
        <taxon>Tylenchina</taxon>
        <taxon>Panagrolaimomorpha</taxon>
        <taxon>Strongyloidoidea</taxon>
        <taxon>Strongyloididae</taxon>
        <taxon>Strongyloides</taxon>
    </lineage>
</organism>
<name>A0A0K0G618_STRVS</name>
<feature type="transmembrane region" description="Helical" evidence="1">
    <location>
        <begin position="167"/>
        <end position="193"/>
    </location>
</feature>
<evidence type="ECO:0000313" key="3">
    <source>
        <dbReference type="WBParaSite" id="SVE_2019600.1"/>
    </source>
</evidence>
<feature type="transmembrane region" description="Helical" evidence="1">
    <location>
        <begin position="49"/>
        <end position="71"/>
    </location>
</feature>
<reference evidence="3" key="2">
    <citation type="submission" date="2015-08" db="UniProtKB">
        <authorList>
            <consortium name="WormBaseParasite"/>
        </authorList>
    </citation>
    <scope>IDENTIFICATION</scope>
</reference>
<sequence>MAYLFYVLAMQQLTFMFLIAFIVSFNRYVSVKHPTQYNSRFSKSNMLKILTFFIIFSTLMGLGCILFKPIYGVSDFSGSFLPYFRSKNVVYYKIFFIPFIFGTVTITTCIFNVMAILELKKYSYNFNYYKSEIVYITYSIFIFITLSLVEAFFVINVIGWQHKNLTFLLFIFIYYKCWAFDVPSILDFYFLIYSSRELRNGIKNIFICFKKATAQVNVELNNL</sequence>